<organism evidence="1 2">
    <name type="scientific">Rhizobium lentis</name>
    <dbReference type="NCBI Taxonomy" id="1138194"/>
    <lineage>
        <taxon>Bacteria</taxon>
        <taxon>Pseudomonadati</taxon>
        <taxon>Pseudomonadota</taxon>
        <taxon>Alphaproteobacteria</taxon>
        <taxon>Hyphomicrobiales</taxon>
        <taxon>Rhizobiaceae</taxon>
        <taxon>Rhizobium/Agrobacterium group</taxon>
        <taxon>Rhizobium</taxon>
    </lineage>
</organism>
<name>A0A9Q3M658_9HYPH</name>
<proteinExistence type="predicted"/>
<protein>
    <submittedName>
        <fullName evidence="1">Uncharacterized protein</fullName>
    </submittedName>
</protein>
<reference evidence="1" key="1">
    <citation type="submission" date="2020-04" db="EMBL/GenBank/DDBJ databases">
        <title>Global-level population genomics: horizontal gene transfer, symbiosis and evolution in Rhizobia.</title>
        <authorList>
            <person name="Gai Y."/>
        </authorList>
    </citation>
    <scope>NUCLEOTIDE SEQUENCE</scope>
    <source>
        <strain evidence="1">BLR57</strain>
    </source>
</reference>
<evidence type="ECO:0000313" key="2">
    <source>
        <dbReference type="Proteomes" id="UP000749740"/>
    </source>
</evidence>
<sequence length="91" mass="10452">MMIDFTAAGGEVREFKRGFTGDWSYLQDLLKGFGYEAKIDKAFYIVRRIGEKGRPKRLSRIAAIKAIDEILVANGLQPFMITKHEFREARP</sequence>
<evidence type="ECO:0000313" key="1">
    <source>
        <dbReference type="EMBL" id="MBX5021194.1"/>
    </source>
</evidence>
<dbReference type="Proteomes" id="UP000749740">
    <property type="component" value="Unassembled WGS sequence"/>
</dbReference>
<accession>A0A9Q3M658</accession>
<dbReference type="EMBL" id="JABDYC010000001">
    <property type="protein sequence ID" value="MBX5021194.1"/>
    <property type="molecule type" value="Genomic_DNA"/>
</dbReference>
<gene>
    <name evidence="1" type="ORF">HJB63_01120</name>
</gene>
<comment type="caution">
    <text evidence="1">The sequence shown here is derived from an EMBL/GenBank/DDBJ whole genome shotgun (WGS) entry which is preliminary data.</text>
</comment>
<dbReference type="AlphaFoldDB" id="A0A9Q3M658"/>